<dbReference type="RefSeq" id="WP_013299682.1">
    <property type="nucleotide sequence ID" value="NC_014414.1"/>
</dbReference>
<feature type="transmembrane region" description="Helical" evidence="2">
    <location>
        <begin position="40"/>
        <end position="60"/>
    </location>
</feature>
<proteinExistence type="predicted"/>
<evidence type="ECO:0000313" key="3">
    <source>
        <dbReference type="EMBL" id="ADM08708.1"/>
    </source>
</evidence>
<accession>E0TD49</accession>
<reference evidence="4" key="1">
    <citation type="submission" date="2010-08" db="EMBL/GenBank/DDBJ databases">
        <title>Genome sequence of Parvularcula bermudensis HTCC2503.</title>
        <authorList>
            <person name="Kang D.-M."/>
            <person name="Oh H.-M."/>
            <person name="Cho J.-C."/>
        </authorList>
    </citation>
    <scope>NUCLEOTIDE SEQUENCE [LARGE SCALE GENOMIC DNA]</scope>
    <source>
        <strain evidence="4">ATCC BAA-594 / HTCC2503 / KCTC 12087</strain>
    </source>
</reference>
<protein>
    <submittedName>
        <fullName evidence="3">Protoheme IX farnesyltransferase</fullName>
    </submittedName>
</protein>
<name>E0TD49_PARBH</name>
<feature type="region of interest" description="Disordered" evidence="1">
    <location>
        <begin position="1"/>
        <end position="30"/>
    </location>
</feature>
<evidence type="ECO:0000313" key="4">
    <source>
        <dbReference type="Proteomes" id="UP000001302"/>
    </source>
</evidence>
<evidence type="ECO:0000256" key="1">
    <source>
        <dbReference type="SAM" id="MobiDB-lite"/>
    </source>
</evidence>
<sequence>MSDHPQQAPEIEAREGVPTGELQPLSEEEAVARSRRNKSIAFGVVAFIVIVFATTVLRLAQNTGGV</sequence>
<keyword evidence="2" id="KW-1133">Transmembrane helix</keyword>
<reference evidence="3 4" key="2">
    <citation type="journal article" date="2011" name="J. Bacteriol.">
        <title>Complete genome sequence of strain HTCC2503T of Parvularcula bermudensis, the type species of the order "Parvularculales" in the class Alphaproteobacteria.</title>
        <authorList>
            <person name="Oh H.M."/>
            <person name="Kang I."/>
            <person name="Vergin K.L."/>
            <person name="Kang D."/>
            <person name="Rhee K.H."/>
            <person name="Giovannoni S.J."/>
            <person name="Cho J.C."/>
        </authorList>
    </citation>
    <scope>NUCLEOTIDE SEQUENCE [LARGE SCALE GENOMIC DNA]</scope>
    <source>
        <strain evidence="4">ATCC BAA-594 / HTCC2503 / KCTC 12087</strain>
    </source>
</reference>
<dbReference type="AlphaFoldDB" id="E0TD49"/>
<organism evidence="3 4">
    <name type="scientific">Parvularcula bermudensis (strain ATCC BAA-594 / HTCC2503 / KCTC 12087)</name>
    <dbReference type="NCBI Taxonomy" id="314260"/>
    <lineage>
        <taxon>Bacteria</taxon>
        <taxon>Pseudomonadati</taxon>
        <taxon>Pseudomonadota</taxon>
        <taxon>Alphaproteobacteria</taxon>
        <taxon>Parvularculales</taxon>
        <taxon>Parvularculaceae</taxon>
        <taxon>Parvularcula</taxon>
    </lineage>
</organism>
<dbReference type="GO" id="GO:0016740">
    <property type="term" value="F:transferase activity"/>
    <property type="evidence" value="ECO:0007669"/>
    <property type="project" value="UniProtKB-KW"/>
</dbReference>
<dbReference type="EMBL" id="CP002156">
    <property type="protein sequence ID" value="ADM08708.1"/>
    <property type="molecule type" value="Genomic_DNA"/>
</dbReference>
<dbReference type="KEGG" id="pbr:PB2503_03157"/>
<evidence type="ECO:0000256" key="2">
    <source>
        <dbReference type="SAM" id="Phobius"/>
    </source>
</evidence>
<keyword evidence="2" id="KW-0812">Transmembrane</keyword>
<keyword evidence="2" id="KW-0472">Membrane</keyword>
<keyword evidence="3" id="KW-0808">Transferase</keyword>
<keyword evidence="4" id="KW-1185">Reference proteome</keyword>
<dbReference type="STRING" id="314260.PB2503_03157"/>
<dbReference type="HOGENOM" id="CLU_205935_0_0_5"/>
<gene>
    <name evidence="3" type="ordered locus">PB2503_03157</name>
</gene>
<dbReference type="Proteomes" id="UP000001302">
    <property type="component" value="Chromosome"/>
</dbReference>